<dbReference type="Proteomes" id="UP001153761">
    <property type="component" value="Chromosome"/>
</dbReference>
<dbReference type="InterPro" id="IPR029121">
    <property type="entry name" value="Ntox11"/>
</dbReference>
<reference evidence="4" key="1">
    <citation type="submission" date="2020-09" db="EMBL/GenBank/DDBJ databases">
        <authorList>
            <person name="Blom J."/>
        </authorList>
    </citation>
    <scope>NUCLEOTIDE SEQUENCE</scope>
    <source>
        <strain evidence="4">No.66</strain>
    </source>
</reference>
<feature type="region of interest" description="Disordered" evidence="1">
    <location>
        <begin position="110"/>
        <end position="396"/>
    </location>
</feature>
<dbReference type="AlphaFoldDB" id="A0AAD1Q6K9"/>
<organism evidence="4 5">
    <name type="scientific">Planktothrix agardhii</name>
    <name type="common">Oscillatoria agardhii</name>
    <dbReference type="NCBI Taxonomy" id="1160"/>
    <lineage>
        <taxon>Bacteria</taxon>
        <taxon>Bacillati</taxon>
        <taxon>Cyanobacteriota</taxon>
        <taxon>Cyanophyceae</taxon>
        <taxon>Oscillatoriophycideae</taxon>
        <taxon>Oscillatoriales</taxon>
        <taxon>Microcoleaceae</taxon>
        <taxon>Planktothrix</taxon>
    </lineage>
</organism>
<dbReference type="RefSeq" id="WP_254032629.1">
    <property type="nucleotide sequence ID" value="NZ_LR882963.1"/>
</dbReference>
<dbReference type="Pfam" id="PF13699">
    <property type="entry name" value="eCIS_core"/>
    <property type="match status" value="1"/>
</dbReference>
<feature type="compositionally biased region" description="Polar residues" evidence="1">
    <location>
        <begin position="111"/>
        <end position="127"/>
    </location>
</feature>
<sequence>MKVRLKKQNRHEVESVNQTGIQAKSLTDIRPMDNALAAPQKPQTQEINHQQIQKKQGFNFAEIPISGNTDESAARIQPKFNLSLQKKLTVGAAGDKYEQEADSVAEKVVKQINTPSGEQSTSGQGVQRQEAEEEELQAKSDISNIQREGEEEEEIQAKPDISNIQREGEEEEEIQAKPDISNIQREGEEEEIQAKPDISNIQREGEEEEIQAKSDISNIQREGEGEEEEIQAKSDISNIQREGEGEEEEIQAKSDISNIQREGEEEEIQAKSDISNIQREGEEEEIQAKSDISNIQREGEEEEIQAKSDISNIQREGEGEEEEIQAKSDISNIQREGEEEEEIQAKSDISAIQREGEEEEIQAKSDISAIQREGEEEEIQAKPQNKSLGGGAVSTDIETTIQSAKSGGSPLDAGLQQKMGKAMGADFSGVKVHTDSQADKLNRSLSSRAFATGPNLFFKRGEYNPGSRSGQELIAHELTHVVQQGASKIQSKRESFSNVKISYQLQMKPVLVKEKTEARTQDDKKIKDNKPYEKGNIVEISDNNDDHKKNQKGKIEWYRIKDSIPPKYIRAEKVMDFEPSKEASEQEQEKGNDLKVSKDDLEAIQDLISVETWQLTKHGKTENKKTEKAQRLDMEKGFLEDKHIQAIKSLSQSENGQKYLKQYDFLTQQEVEEKAKDKKTAGDWHRQKKHRNYVGIVPLATGGHILSHIYRLQIATAQRDLGIADDQYKQTLGYLRYEAQQLKSGENKEQFKETIYGKDTEMWEKTLEGKPDNAKPEFQEQAQKYSEQTESAKNILQRIFIILHDGLKYRKDEKEPFEKDWPAQTAVALSHGGRVMVKLPPLADNTKDRNEFINWLLGNDSQEKDKRGSTLKPNQAKKENTEYHKAKVDTRIASTHDINIDNKGTFKELKGNNFSKGQSEEHYGMDIPLGGLGQEDLAGGVILPDGSHGHMYIFYEPPTLDKPGGLLIGAETSRMAHADIYGQYHDATGTSSEFSSTGTSKEGRIGAEIGGRIVDYTKDGKGKEVADPNWLQQLQQAEQNVQAGLITSKELVGKASKEVEQKLFGDRPSKRPEEQPLSTENANNSASSEIKDESMNQEIQNDVNTEQKEEDQ</sequence>
<evidence type="ECO:0008006" key="6">
    <source>
        <dbReference type="Google" id="ProtNLM"/>
    </source>
</evidence>
<evidence type="ECO:0000313" key="5">
    <source>
        <dbReference type="Proteomes" id="UP001153761"/>
    </source>
</evidence>
<accession>A0AAD1Q6K9</accession>
<dbReference type="InterPro" id="IPR025295">
    <property type="entry name" value="eCIS_core_dom"/>
</dbReference>
<evidence type="ECO:0000259" key="3">
    <source>
        <dbReference type="Pfam" id="PF15521"/>
    </source>
</evidence>
<name>A0AAD1Q6K9_PLAAG</name>
<evidence type="ECO:0000313" key="4">
    <source>
        <dbReference type="EMBL" id="CAD5970742.1"/>
    </source>
</evidence>
<dbReference type="EMBL" id="LR882963">
    <property type="protein sequence ID" value="CAD5970742.1"/>
    <property type="molecule type" value="Genomic_DNA"/>
</dbReference>
<gene>
    <name evidence="4" type="ORF">PANO66_03937</name>
</gene>
<feature type="domain" description="eCIS core" evidence="2">
    <location>
        <begin position="410"/>
        <end position="486"/>
    </location>
</feature>
<feature type="compositionally biased region" description="Basic and acidic residues" evidence="1">
    <location>
        <begin position="1059"/>
        <end position="1074"/>
    </location>
</feature>
<feature type="region of interest" description="Disordered" evidence="1">
    <location>
        <begin position="862"/>
        <end position="882"/>
    </location>
</feature>
<protein>
    <recommendedName>
        <fullName evidence="6">DUF4157 domain-containing protein</fullName>
    </recommendedName>
</protein>
<dbReference type="Pfam" id="PF15521">
    <property type="entry name" value="Ntox11"/>
    <property type="match status" value="1"/>
</dbReference>
<proteinExistence type="predicted"/>
<feature type="domain" description="Novel toxin 11" evidence="3">
    <location>
        <begin position="935"/>
        <end position="1008"/>
    </location>
</feature>
<evidence type="ECO:0000259" key="2">
    <source>
        <dbReference type="Pfam" id="PF13699"/>
    </source>
</evidence>
<evidence type="ECO:0000256" key="1">
    <source>
        <dbReference type="SAM" id="MobiDB-lite"/>
    </source>
</evidence>
<feature type="region of interest" description="Disordered" evidence="1">
    <location>
        <begin position="1059"/>
        <end position="1112"/>
    </location>
</feature>